<dbReference type="Proteomes" id="UP001370490">
    <property type="component" value="Unassembled WGS sequence"/>
</dbReference>
<evidence type="ECO:0000259" key="2">
    <source>
        <dbReference type="Pfam" id="PF01565"/>
    </source>
</evidence>
<evidence type="ECO:0000256" key="1">
    <source>
        <dbReference type="ARBA" id="ARBA00023002"/>
    </source>
</evidence>
<dbReference type="Pfam" id="PF01565">
    <property type="entry name" value="FAD_binding_4"/>
    <property type="match status" value="1"/>
</dbReference>
<proteinExistence type="predicted"/>
<name>A0AAN8V5P3_9MAGN</name>
<dbReference type="GO" id="GO:0016020">
    <property type="term" value="C:membrane"/>
    <property type="evidence" value="ECO:0007669"/>
    <property type="project" value="TreeGrafter"/>
</dbReference>
<protein>
    <submittedName>
        <fullName evidence="3">FAD linked oxidase, N-terminal</fullName>
    </submittedName>
</protein>
<dbReference type="InterPro" id="IPR040165">
    <property type="entry name" value="Diminuto-like"/>
</dbReference>
<reference evidence="3 4" key="1">
    <citation type="submission" date="2023-12" db="EMBL/GenBank/DDBJ databases">
        <title>A high-quality genome assembly for Dillenia turbinata (Dilleniales).</title>
        <authorList>
            <person name="Chanderbali A."/>
        </authorList>
    </citation>
    <scope>NUCLEOTIDE SEQUENCE [LARGE SCALE GENOMIC DNA]</scope>
    <source>
        <strain evidence="3">LSX21</strain>
        <tissue evidence="3">Leaf</tissue>
    </source>
</reference>
<dbReference type="PANTHER" id="PTHR10801">
    <property type="entry name" value="24-DEHYDROCHOLESTEROL REDUCTASE"/>
    <property type="match status" value="1"/>
</dbReference>
<dbReference type="EMBL" id="JBAMMX010000019">
    <property type="protein sequence ID" value="KAK6921447.1"/>
    <property type="molecule type" value="Genomic_DNA"/>
</dbReference>
<dbReference type="InterPro" id="IPR006094">
    <property type="entry name" value="Oxid_FAD_bind_N"/>
</dbReference>
<dbReference type="GO" id="GO:0016628">
    <property type="term" value="F:oxidoreductase activity, acting on the CH-CH group of donors, NAD or NADP as acceptor"/>
    <property type="evidence" value="ECO:0007669"/>
    <property type="project" value="TreeGrafter"/>
</dbReference>
<sequence>MNSERKSFKKCHKEHEENVQKAVKRLKERNLSRDGLVDLSAFGNIREIDKERMIAKVEPLVNMEQITCVTVPMNLALAVVAVLDDLTVGGLINGNGIEDGCVVRATKDNEFSDLFYAIPWSQGTLGLLVSAEIKLIPIKEYMKLTYKPVVGNLKDLAQADTESFAPRDGDQDNPEKVPDFVEAMIYGPTEAECMKGVYVSKEEAKRRGTRLIVLDGGSSPGKLILPFADQFWFRLLFGWLMPPKVSLLKFTQGEAIRNYYHEMHVIQDVLVPLYKLLPYNFA</sequence>
<organism evidence="3 4">
    <name type="scientific">Dillenia turbinata</name>
    <dbReference type="NCBI Taxonomy" id="194707"/>
    <lineage>
        <taxon>Eukaryota</taxon>
        <taxon>Viridiplantae</taxon>
        <taxon>Streptophyta</taxon>
        <taxon>Embryophyta</taxon>
        <taxon>Tracheophyta</taxon>
        <taxon>Spermatophyta</taxon>
        <taxon>Magnoliopsida</taxon>
        <taxon>eudicotyledons</taxon>
        <taxon>Gunneridae</taxon>
        <taxon>Pentapetalae</taxon>
        <taxon>Dilleniales</taxon>
        <taxon>Dilleniaceae</taxon>
        <taxon>Dillenia</taxon>
    </lineage>
</organism>
<comment type="caution">
    <text evidence="3">The sequence shown here is derived from an EMBL/GenBank/DDBJ whole genome shotgun (WGS) entry which is preliminary data.</text>
</comment>
<evidence type="ECO:0000313" key="3">
    <source>
        <dbReference type="EMBL" id="KAK6921447.1"/>
    </source>
</evidence>
<evidence type="ECO:0000313" key="4">
    <source>
        <dbReference type="Proteomes" id="UP001370490"/>
    </source>
</evidence>
<dbReference type="GO" id="GO:0005737">
    <property type="term" value="C:cytoplasm"/>
    <property type="evidence" value="ECO:0007669"/>
    <property type="project" value="TreeGrafter"/>
</dbReference>
<dbReference type="SUPFAM" id="SSF56176">
    <property type="entry name" value="FAD-binding/transporter-associated domain-like"/>
    <property type="match status" value="1"/>
</dbReference>
<accession>A0AAN8V5P3</accession>
<feature type="domain" description="FAD linked oxidase N-terminal" evidence="2">
    <location>
        <begin position="35"/>
        <end position="104"/>
    </location>
</feature>
<gene>
    <name evidence="3" type="ORF">RJ641_011954</name>
</gene>
<dbReference type="InterPro" id="IPR036318">
    <property type="entry name" value="FAD-bd_PCMH-like_sf"/>
</dbReference>
<dbReference type="AlphaFoldDB" id="A0AAN8V5P3"/>
<dbReference type="GO" id="GO:0008202">
    <property type="term" value="P:steroid metabolic process"/>
    <property type="evidence" value="ECO:0007669"/>
    <property type="project" value="TreeGrafter"/>
</dbReference>
<keyword evidence="1" id="KW-0560">Oxidoreductase</keyword>
<keyword evidence="4" id="KW-1185">Reference proteome</keyword>
<dbReference type="GO" id="GO:0050660">
    <property type="term" value="F:flavin adenine dinucleotide binding"/>
    <property type="evidence" value="ECO:0007669"/>
    <property type="project" value="InterPro"/>
</dbReference>
<dbReference type="PANTHER" id="PTHR10801:SF0">
    <property type="entry name" value="DELTA(24)-STEROL REDUCTASE"/>
    <property type="match status" value="1"/>
</dbReference>